<organism evidence="2 6">
    <name type="scientific">Hexamita inflata</name>
    <dbReference type="NCBI Taxonomy" id="28002"/>
    <lineage>
        <taxon>Eukaryota</taxon>
        <taxon>Metamonada</taxon>
        <taxon>Diplomonadida</taxon>
        <taxon>Hexamitidae</taxon>
        <taxon>Hexamitinae</taxon>
        <taxon>Hexamita</taxon>
    </lineage>
</organism>
<evidence type="ECO:0000313" key="2">
    <source>
        <dbReference type="EMBL" id="CAL5979539.1"/>
    </source>
</evidence>
<dbReference type="EMBL" id="CAXDID020000011">
    <property type="protein sequence ID" value="CAL5979554.1"/>
    <property type="molecule type" value="Genomic_DNA"/>
</dbReference>
<evidence type="ECO:0000313" key="4">
    <source>
        <dbReference type="EMBL" id="CAL5979558.1"/>
    </source>
</evidence>
<reference evidence="2 6" key="1">
    <citation type="submission" date="2024-07" db="EMBL/GenBank/DDBJ databases">
        <authorList>
            <person name="Akdeniz Z."/>
        </authorList>
    </citation>
    <scope>NUCLEOTIDE SEQUENCE [LARGE SCALE GENOMIC DNA]</scope>
</reference>
<evidence type="ECO:0000313" key="6">
    <source>
        <dbReference type="Proteomes" id="UP001642409"/>
    </source>
</evidence>
<dbReference type="EMBL" id="CAXDID020000011">
    <property type="protein sequence ID" value="CAL5979562.1"/>
    <property type="molecule type" value="Genomic_DNA"/>
</dbReference>
<protein>
    <submittedName>
        <fullName evidence="2">Hypothetical_protein</fullName>
    </submittedName>
</protein>
<dbReference type="Proteomes" id="UP001642409">
    <property type="component" value="Unassembled WGS sequence"/>
</dbReference>
<keyword evidence="6" id="KW-1185">Reference proteome</keyword>
<accession>A0ABP1GWU2</accession>
<sequence>MIQIPQRNQYTGANGTHQYRAAVSKFMEIWLPVLIQRIETLENELKIEKDTNKEGSVIHNPVLTAEEIKAYGKADLDANEQLNLEALDQMKQIQDLEQQIKELKNECKCKPHQTCTCEQCASPVSNCQCTCHVPQENVEEDV</sequence>
<keyword evidence="1" id="KW-0175">Coiled coil</keyword>
<dbReference type="EMBL" id="CAXDID020000011">
    <property type="protein sequence ID" value="CAL5979539.1"/>
    <property type="molecule type" value="Genomic_DNA"/>
</dbReference>
<comment type="caution">
    <text evidence="2">The sequence shown here is derived from an EMBL/GenBank/DDBJ whole genome shotgun (WGS) entry which is preliminary data.</text>
</comment>
<feature type="coiled-coil region" evidence="1">
    <location>
        <begin position="79"/>
        <end position="113"/>
    </location>
</feature>
<evidence type="ECO:0000313" key="3">
    <source>
        <dbReference type="EMBL" id="CAL5979554.1"/>
    </source>
</evidence>
<evidence type="ECO:0000313" key="5">
    <source>
        <dbReference type="EMBL" id="CAL5979562.1"/>
    </source>
</evidence>
<evidence type="ECO:0000256" key="1">
    <source>
        <dbReference type="SAM" id="Coils"/>
    </source>
</evidence>
<name>A0ABP1GWU2_9EUKA</name>
<gene>
    <name evidence="2" type="ORF">HINF_LOCUS5686</name>
    <name evidence="3" type="ORF">HINF_LOCUS5701</name>
    <name evidence="4" type="ORF">HINF_LOCUS5705</name>
    <name evidence="5" type="ORF">HINF_LOCUS5709</name>
</gene>
<dbReference type="EMBL" id="CAXDID020000011">
    <property type="protein sequence ID" value="CAL5979558.1"/>
    <property type="molecule type" value="Genomic_DNA"/>
</dbReference>
<proteinExistence type="predicted"/>